<reference evidence="1 3" key="2">
    <citation type="journal article" date="2017" name="BMC Genomics">
        <title>Genomic analysis of methanogenic archaea reveals a shift towards energy conservation.</title>
        <authorList>
            <person name="Gilmore S.P."/>
            <person name="Henske J.K."/>
            <person name="Sexton J.A."/>
            <person name="Solomon K.V."/>
            <person name="Seppala S."/>
            <person name="Yoo J.I."/>
            <person name="Huyett L.M."/>
            <person name="Pressman A."/>
            <person name="Cogan J.Z."/>
            <person name="Kivenson V."/>
            <person name="Peng X."/>
            <person name="Tan Y."/>
            <person name="Valentine D.L."/>
            <person name="O'Malley M.A."/>
        </authorList>
    </citation>
    <scope>NUCLEOTIDE SEQUENCE [LARGE SCALE GENOMIC DNA]</scope>
    <source>
        <strain evidence="1 3">1R-7</strain>
    </source>
</reference>
<accession>A0A2A2HF80</accession>
<dbReference type="EMBL" id="LWMS01000044">
    <property type="protein sequence ID" value="PWL07727.1"/>
    <property type="molecule type" value="Genomic_DNA"/>
</dbReference>
<dbReference type="EMBL" id="LMVN01000002">
    <property type="protein sequence ID" value="PAV08092.1"/>
    <property type="molecule type" value="Genomic_DNA"/>
</dbReference>
<sequence length="168" mass="19740">MFNENELHQCNNCGNCSHEHVNINTGSDVFVKYEELLENAKHVMSDTEITFKEYINNLNDFEYKISVLKNDMDYMADMIDVLNKKLKNIHESSLALNHNVDFLVSKYISDCNDEKVHSDIDWIMEYAIDDSLTESDLIDLLCDHEGFSSEDILYIIRRFNNLKRSREE</sequence>
<organism evidence="1 3">
    <name type="scientific">Methanosphaera cuniculi</name>
    <dbReference type="NCBI Taxonomy" id="1077256"/>
    <lineage>
        <taxon>Archaea</taxon>
        <taxon>Methanobacteriati</taxon>
        <taxon>Methanobacteriota</taxon>
        <taxon>Methanomada group</taxon>
        <taxon>Methanobacteria</taxon>
        <taxon>Methanobacteriales</taxon>
        <taxon>Methanobacteriaceae</taxon>
        <taxon>Methanosphaera</taxon>
    </lineage>
</organism>
<protein>
    <submittedName>
        <fullName evidence="1">Uncharacterized protein</fullName>
    </submittedName>
</protein>
<keyword evidence="3" id="KW-1185">Reference proteome</keyword>
<gene>
    <name evidence="1" type="ORF">ASJ82_01105</name>
    <name evidence="2" type="ORF">MSCUN_12580</name>
</gene>
<reference evidence="2 4" key="1">
    <citation type="submission" date="2016-04" db="EMBL/GenBank/DDBJ databases">
        <title>Genome sequence of Methanosphaera cuniculi DSM 4103.</title>
        <authorList>
            <person name="Poehlein A."/>
            <person name="Seedorf H."/>
            <person name="Daniel R."/>
        </authorList>
    </citation>
    <scope>NUCLEOTIDE SEQUENCE [LARGE SCALE GENOMIC DNA]</scope>
    <source>
        <strain evidence="2 4">DSM 4103</strain>
    </source>
</reference>
<dbReference type="Proteomes" id="UP000246004">
    <property type="component" value="Unassembled WGS sequence"/>
</dbReference>
<name>A0A2A2HF80_9EURY</name>
<proteinExistence type="predicted"/>
<comment type="caution">
    <text evidence="1">The sequence shown here is derived from an EMBL/GenBank/DDBJ whole genome shotgun (WGS) entry which is preliminary data.</text>
</comment>
<evidence type="ECO:0000313" key="1">
    <source>
        <dbReference type="EMBL" id="PAV08092.1"/>
    </source>
</evidence>
<dbReference type="AlphaFoldDB" id="A0A2A2HF80"/>
<evidence type="ECO:0000313" key="3">
    <source>
        <dbReference type="Proteomes" id="UP000217528"/>
    </source>
</evidence>
<dbReference type="Proteomes" id="UP000217528">
    <property type="component" value="Unassembled WGS sequence"/>
</dbReference>
<evidence type="ECO:0000313" key="4">
    <source>
        <dbReference type="Proteomes" id="UP000246004"/>
    </source>
</evidence>
<evidence type="ECO:0000313" key="2">
    <source>
        <dbReference type="EMBL" id="PWL07727.1"/>
    </source>
</evidence>
<dbReference type="RefSeq" id="WP_095607992.1">
    <property type="nucleotide sequence ID" value="NZ_LMVN01000002.1"/>
</dbReference>